<dbReference type="GO" id="GO:0005524">
    <property type="term" value="F:ATP binding"/>
    <property type="evidence" value="ECO:0007669"/>
    <property type="project" value="InterPro"/>
</dbReference>
<gene>
    <name evidence="3" type="ORF">BKA15_004632</name>
</gene>
<dbReference type="SUPFAM" id="SSF56112">
    <property type="entry name" value="Protein kinase-like (PK-like)"/>
    <property type="match status" value="1"/>
</dbReference>
<name>A0A7Y9LDW7_9ACTN</name>
<feature type="transmembrane region" description="Helical" evidence="1">
    <location>
        <begin position="679"/>
        <end position="702"/>
    </location>
</feature>
<dbReference type="Gene3D" id="1.10.510.10">
    <property type="entry name" value="Transferase(Phosphotransferase) domain 1"/>
    <property type="match status" value="1"/>
</dbReference>
<evidence type="ECO:0000313" key="4">
    <source>
        <dbReference type="Proteomes" id="UP000569914"/>
    </source>
</evidence>
<accession>A0A7Y9LDW7</accession>
<keyword evidence="1" id="KW-1133">Transmembrane helix</keyword>
<dbReference type="SMART" id="SM00220">
    <property type="entry name" value="S_TKc"/>
    <property type="match status" value="1"/>
</dbReference>
<feature type="transmembrane region" description="Helical" evidence="1">
    <location>
        <begin position="708"/>
        <end position="726"/>
    </location>
</feature>
<keyword evidence="1" id="KW-0812">Transmembrane</keyword>
<evidence type="ECO:0000259" key="2">
    <source>
        <dbReference type="PROSITE" id="PS50011"/>
    </source>
</evidence>
<dbReference type="RefSeq" id="WP_179754704.1">
    <property type="nucleotide sequence ID" value="NZ_JACCBU010000001.1"/>
</dbReference>
<evidence type="ECO:0000256" key="1">
    <source>
        <dbReference type="SAM" id="Phobius"/>
    </source>
</evidence>
<dbReference type="EMBL" id="JACCBU010000001">
    <property type="protein sequence ID" value="NYE73303.1"/>
    <property type="molecule type" value="Genomic_DNA"/>
</dbReference>
<dbReference type="AlphaFoldDB" id="A0A7Y9LDW7"/>
<feature type="transmembrane region" description="Helical" evidence="1">
    <location>
        <begin position="563"/>
        <end position="580"/>
    </location>
</feature>
<sequence length="779" mass="86311">MIYDTRTLFQAIQRVHRDAPDLALDDVVLRWSAYDWRDVLLDLPIDSSTFASQLEISWDVAITTLDGWCRRFGDRHPEHVHGYVGVLLITLLALRHSELRRAPWGNRDGGRPGTVEHTDCSETCHRLVKTPAVQAALRELYAPQLTESTDPAVLREWDGFDVDTLRFHRHGTTSIILSGRLRDVTHGRLPSFALKLIIYPFLRIPTIARATRDYAAEFNPPAGDLEHLVSVWASSGSWILMDFVPGQTLAERLDLEFPQQRSNELTATSEIRLDLIEKFGSELFRALGDLKRLGKHHGDLTASNIMVEQRDGLEKLRLVDLGVNYLYLRKMPGHGGVDAEYVAPEIRDREDQPSGEGESDDGFGRSDLYSLGQLIVLLGCGSPATGGHVPEPFYAQTPLIARFVEDLIDAEPEQRLLLFRARQGSDGLPYEQLWTDLTNELAAARTGVSGRRWWSDFAALADPFFGTVGRLGRLWLERRRQNAGRETEPWQGWLFLCSVLAAVLATLTMVLISIWIRRTVGWDWDNDFIVALQRLFGAGPDEFPVVDQLRAPGYGFPAGTPPVIFGVLAITFTLIGVKYYQSLFASASPLTLGRGAGRLGIHAIAAEIAMRMTTVACLVVVLPILLIQPLWWAWFVAAGMTLVTICNWLTASFGQAVVRKAGDLKLSTVPSRISGISTFRAWIPGNVLYAVMLWTIAILLQFGLAQDAPVYIALIALVNVVQLYVVKCSIQGPGIRAGLGRACIAAERIRHVRLAAGADAAVVPRRDAGETHPSGLKIS</sequence>
<feature type="transmembrane region" description="Helical" evidence="1">
    <location>
        <begin position="493"/>
        <end position="516"/>
    </location>
</feature>
<dbReference type="InterPro" id="IPR000719">
    <property type="entry name" value="Prot_kinase_dom"/>
</dbReference>
<keyword evidence="1" id="KW-0472">Membrane</keyword>
<dbReference type="PROSITE" id="PS50011">
    <property type="entry name" value="PROTEIN_KINASE_DOM"/>
    <property type="match status" value="1"/>
</dbReference>
<reference evidence="3 4" key="1">
    <citation type="submission" date="2020-07" db="EMBL/GenBank/DDBJ databases">
        <title>Sequencing the genomes of 1000 actinobacteria strains.</title>
        <authorList>
            <person name="Klenk H.-P."/>
        </authorList>
    </citation>
    <scope>NUCLEOTIDE SEQUENCE [LARGE SCALE GENOMIC DNA]</scope>
    <source>
        <strain evidence="3 4">DSM 22083</strain>
    </source>
</reference>
<protein>
    <recommendedName>
        <fullName evidence="2">Protein kinase domain-containing protein</fullName>
    </recommendedName>
</protein>
<dbReference type="InterPro" id="IPR011009">
    <property type="entry name" value="Kinase-like_dom_sf"/>
</dbReference>
<evidence type="ECO:0000313" key="3">
    <source>
        <dbReference type="EMBL" id="NYE73303.1"/>
    </source>
</evidence>
<feature type="transmembrane region" description="Helical" evidence="1">
    <location>
        <begin position="601"/>
        <end position="625"/>
    </location>
</feature>
<proteinExistence type="predicted"/>
<organism evidence="3 4">
    <name type="scientific">Microlunatus parietis</name>
    <dbReference type="NCBI Taxonomy" id="682979"/>
    <lineage>
        <taxon>Bacteria</taxon>
        <taxon>Bacillati</taxon>
        <taxon>Actinomycetota</taxon>
        <taxon>Actinomycetes</taxon>
        <taxon>Propionibacteriales</taxon>
        <taxon>Propionibacteriaceae</taxon>
        <taxon>Microlunatus</taxon>
    </lineage>
</organism>
<comment type="caution">
    <text evidence="3">The sequence shown here is derived from an EMBL/GenBank/DDBJ whole genome shotgun (WGS) entry which is preliminary data.</text>
</comment>
<feature type="domain" description="Protein kinase" evidence="2">
    <location>
        <begin position="162"/>
        <end position="465"/>
    </location>
</feature>
<dbReference type="GO" id="GO:0004672">
    <property type="term" value="F:protein kinase activity"/>
    <property type="evidence" value="ECO:0007669"/>
    <property type="project" value="InterPro"/>
</dbReference>
<keyword evidence="4" id="KW-1185">Reference proteome</keyword>
<feature type="transmembrane region" description="Helical" evidence="1">
    <location>
        <begin position="453"/>
        <end position="472"/>
    </location>
</feature>
<feature type="transmembrane region" description="Helical" evidence="1">
    <location>
        <begin position="631"/>
        <end position="658"/>
    </location>
</feature>
<dbReference type="Proteomes" id="UP000569914">
    <property type="component" value="Unassembled WGS sequence"/>
</dbReference>